<evidence type="ECO:0000256" key="5">
    <source>
        <dbReference type="ARBA" id="ARBA00022723"/>
    </source>
</evidence>
<evidence type="ECO:0000256" key="8">
    <source>
        <dbReference type="ARBA" id="ARBA00022833"/>
    </source>
</evidence>
<comment type="subcellular location">
    <subcellularLocation>
        <location evidence="1">Membrane</location>
        <topology evidence="1">Single-pass membrane protein</topology>
    </subcellularLocation>
</comment>
<dbReference type="GO" id="GO:0008270">
    <property type="term" value="F:zinc ion binding"/>
    <property type="evidence" value="ECO:0007669"/>
    <property type="project" value="UniProtKB-KW"/>
</dbReference>
<evidence type="ECO:0000256" key="10">
    <source>
        <dbReference type="ARBA" id="ARBA00023136"/>
    </source>
</evidence>
<keyword evidence="7" id="KW-0833">Ubl conjugation pathway</keyword>
<evidence type="ECO:0000256" key="3">
    <source>
        <dbReference type="ARBA" id="ARBA00022679"/>
    </source>
</evidence>
<keyword evidence="3" id="KW-0808">Transferase</keyword>
<evidence type="ECO:0000259" key="13">
    <source>
        <dbReference type="PROSITE" id="PS50089"/>
    </source>
</evidence>
<evidence type="ECO:0000313" key="14">
    <source>
        <dbReference type="EMBL" id="CAB3399762.1"/>
    </source>
</evidence>
<dbReference type="PROSITE" id="PS50089">
    <property type="entry name" value="ZF_RING_2"/>
    <property type="match status" value="1"/>
</dbReference>
<dbReference type="PANTHER" id="PTHR45768:SF18">
    <property type="entry name" value="RING-H2 FINGER PROTEIN ATL47-RELATED"/>
    <property type="match status" value="1"/>
</dbReference>
<gene>
    <name evidence="14" type="ORF">CBOVIS_LOCUS2834</name>
</gene>
<dbReference type="GO" id="GO:0016740">
    <property type="term" value="F:transferase activity"/>
    <property type="evidence" value="ECO:0007669"/>
    <property type="project" value="UniProtKB-KW"/>
</dbReference>
<sequence>MMSKEQVLEQWARFVTVREQNKENFPYTNCAICHTELTIHQYCVLNKCTHVFHIDCITAWLKLSSTCPICRITVDQRTFLSSGRTVTKEVPQIEKRDRELVKCHIHRNIDVCDAAVRYYMRTCKFRGPMELEDYQNIVDLFKKKASERCWSNEVIQSELAIYLQRFMRYQQSGLCVDAYLGKLEHEMTQKFEDEVAQQEVVGLVLDLVKAVAQKVDNEVIMKKDDQKDGGKEKEEECTGPIDQPTDFKFAVPELPLKYLCQ</sequence>
<keyword evidence="10" id="KW-0472">Membrane</keyword>
<evidence type="ECO:0000256" key="12">
    <source>
        <dbReference type="SAM" id="MobiDB-lite"/>
    </source>
</evidence>
<keyword evidence="5" id="KW-0479">Metal-binding</keyword>
<reference evidence="14 15" key="1">
    <citation type="submission" date="2020-04" db="EMBL/GenBank/DDBJ databases">
        <authorList>
            <person name="Laetsch R D."/>
            <person name="Stevens L."/>
            <person name="Kumar S."/>
            <person name="Blaxter L. M."/>
        </authorList>
    </citation>
    <scope>NUCLEOTIDE SEQUENCE [LARGE SCALE GENOMIC DNA]</scope>
</reference>
<evidence type="ECO:0000256" key="6">
    <source>
        <dbReference type="ARBA" id="ARBA00022771"/>
    </source>
</evidence>
<dbReference type="PANTHER" id="PTHR45768">
    <property type="entry name" value="E3 UBIQUITIN-PROTEIN LIGASE RNF13-LIKE"/>
    <property type="match status" value="1"/>
</dbReference>
<dbReference type="Gene3D" id="3.30.40.10">
    <property type="entry name" value="Zinc/RING finger domain, C3HC4 (zinc finger)"/>
    <property type="match status" value="1"/>
</dbReference>
<dbReference type="Pfam" id="PF13639">
    <property type="entry name" value="zf-RING_2"/>
    <property type="match status" value="1"/>
</dbReference>
<dbReference type="EMBL" id="CADEPM010000002">
    <property type="protein sequence ID" value="CAB3399762.1"/>
    <property type="molecule type" value="Genomic_DNA"/>
</dbReference>
<evidence type="ECO:0000256" key="2">
    <source>
        <dbReference type="ARBA" id="ARBA00004906"/>
    </source>
</evidence>
<comment type="pathway">
    <text evidence="2">Protein modification; protein ubiquitination.</text>
</comment>
<proteinExistence type="predicted"/>
<keyword evidence="15" id="KW-1185">Reference proteome</keyword>
<name>A0A8S1E7I5_9PELO</name>
<feature type="compositionally biased region" description="Basic and acidic residues" evidence="12">
    <location>
        <begin position="223"/>
        <end position="236"/>
    </location>
</feature>
<evidence type="ECO:0000313" key="15">
    <source>
        <dbReference type="Proteomes" id="UP000494206"/>
    </source>
</evidence>
<feature type="region of interest" description="Disordered" evidence="12">
    <location>
        <begin position="223"/>
        <end position="244"/>
    </location>
</feature>
<keyword evidence="6 11" id="KW-0863">Zinc-finger</keyword>
<keyword evidence="8" id="KW-0862">Zinc</keyword>
<dbReference type="SUPFAM" id="SSF57850">
    <property type="entry name" value="RING/U-box"/>
    <property type="match status" value="1"/>
</dbReference>
<dbReference type="OrthoDB" id="8062037at2759"/>
<dbReference type="InterPro" id="IPR001841">
    <property type="entry name" value="Znf_RING"/>
</dbReference>
<comment type="caution">
    <text evidence="14">The sequence shown here is derived from an EMBL/GenBank/DDBJ whole genome shotgun (WGS) entry which is preliminary data.</text>
</comment>
<dbReference type="Proteomes" id="UP000494206">
    <property type="component" value="Unassembled WGS sequence"/>
</dbReference>
<evidence type="ECO:0000256" key="11">
    <source>
        <dbReference type="PROSITE-ProRule" id="PRU00175"/>
    </source>
</evidence>
<keyword evidence="4" id="KW-0812">Transmembrane</keyword>
<evidence type="ECO:0000256" key="7">
    <source>
        <dbReference type="ARBA" id="ARBA00022786"/>
    </source>
</evidence>
<protein>
    <recommendedName>
        <fullName evidence="13">RING-type domain-containing protein</fullName>
    </recommendedName>
</protein>
<feature type="domain" description="RING-type" evidence="13">
    <location>
        <begin position="30"/>
        <end position="71"/>
    </location>
</feature>
<dbReference type="SMART" id="SM00184">
    <property type="entry name" value="RING"/>
    <property type="match status" value="1"/>
</dbReference>
<evidence type="ECO:0000256" key="9">
    <source>
        <dbReference type="ARBA" id="ARBA00022989"/>
    </source>
</evidence>
<evidence type="ECO:0000256" key="4">
    <source>
        <dbReference type="ARBA" id="ARBA00022692"/>
    </source>
</evidence>
<dbReference type="AlphaFoldDB" id="A0A8S1E7I5"/>
<keyword evidence="9" id="KW-1133">Transmembrane helix</keyword>
<evidence type="ECO:0000256" key="1">
    <source>
        <dbReference type="ARBA" id="ARBA00004167"/>
    </source>
</evidence>
<accession>A0A8S1E7I5</accession>
<organism evidence="14 15">
    <name type="scientific">Caenorhabditis bovis</name>
    <dbReference type="NCBI Taxonomy" id="2654633"/>
    <lineage>
        <taxon>Eukaryota</taxon>
        <taxon>Metazoa</taxon>
        <taxon>Ecdysozoa</taxon>
        <taxon>Nematoda</taxon>
        <taxon>Chromadorea</taxon>
        <taxon>Rhabditida</taxon>
        <taxon>Rhabditina</taxon>
        <taxon>Rhabditomorpha</taxon>
        <taxon>Rhabditoidea</taxon>
        <taxon>Rhabditidae</taxon>
        <taxon>Peloderinae</taxon>
        <taxon>Caenorhabditis</taxon>
    </lineage>
</organism>
<dbReference type="InterPro" id="IPR013083">
    <property type="entry name" value="Znf_RING/FYVE/PHD"/>
</dbReference>
<dbReference type="GO" id="GO:0016020">
    <property type="term" value="C:membrane"/>
    <property type="evidence" value="ECO:0007669"/>
    <property type="project" value="UniProtKB-SubCell"/>
</dbReference>